<feature type="signal peptide" evidence="1">
    <location>
        <begin position="1"/>
        <end position="20"/>
    </location>
</feature>
<feature type="chain" id="PRO_5046361820" evidence="1">
    <location>
        <begin position="21"/>
        <end position="247"/>
    </location>
</feature>
<name>A0ABW4VTC8_9BACT</name>
<sequence>MKKYILAILICSLWSFISHQTTEGVITYSTKVNMHKRLSSDRDEMKKMIPEFNVTKNILLFNESESLYKNLPEEENPFDQSTGGNRMMIKTVMSNETYLDRNESLLTQLREFMGKKYLIKKELNRIPWKLETESKDIQGYACKSASYTDENQREVKAWYTEEIRIPLGPESYQGLPGLILEVSINGDDMVISTEKIEWRTLKKNELKAPKGGQEVSEDEYRAMLEEQMKNMGMQPQGQGGVRMIIRN</sequence>
<keyword evidence="1" id="KW-0732">Signal</keyword>
<dbReference type="RefSeq" id="WP_376888276.1">
    <property type="nucleotide sequence ID" value="NZ_JBHUHR010000045.1"/>
</dbReference>
<proteinExistence type="predicted"/>
<organism evidence="2 3">
    <name type="scientific">Belliella marina</name>
    <dbReference type="NCBI Taxonomy" id="1644146"/>
    <lineage>
        <taxon>Bacteria</taxon>
        <taxon>Pseudomonadati</taxon>
        <taxon>Bacteroidota</taxon>
        <taxon>Cytophagia</taxon>
        <taxon>Cytophagales</taxon>
        <taxon>Cyclobacteriaceae</taxon>
        <taxon>Belliella</taxon>
    </lineage>
</organism>
<dbReference type="NCBIfam" id="TIGR01200">
    <property type="entry name" value="GLPGLI"/>
    <property type="match status" value="1"/>
</dbReference>
<evidence type="ECO:0000313" key="2">
    <source>
        <dbReference type="EMBL" id="MFD2036845.1"/>
    </source>
</evidence>
<dbReference type="InterPro" id="IPR005901">
    <property type="entry name" value="GLPGLI"/>
</dbReference>
<gene>
    <name evidence="2" type="ORF">ACFSKL_18715</name>
</gene>
<accession>A0ABW4VTC8</accession>
<protein>
    <submittedName>
        <fullName evidence="2">GLPGLI family protein</fullName>
    </submittedName>
</protein>
<evidence type="ECO:0000313" key="3">
    <source>
        <dbReference type="Proteomes" id="UP001597361"/>
    </source>
</evidence>
<dbReference type="Pfam" id="PF09697">
    <property type="entry name" value="Porph_ging"/>
    <property type="match status" value="1"/>
</dbReference>
<dbReference type="Proteomes" id="UP001597361">
    <property type="component" value="Unassembled WGS sequence"/>
</dbReference>
<comment type="caution">
    <text evidence="2">The sequence shown here is derived from an EMBL/GenBank/DDBJ whole genome shotgun (WGS) entry which is preliminary data.</text>
</comment>
<keyword evidence="3" id="KW-1185">Reference proteome</keyword>
<dbReference type="EMBL" id="JBHUHR010000045">
    <property type="protein sequence ID" value="MFD2036845.1"/>
    <property type="molecule type" value="Genomic_DNA"/>
</dbReference>
<evidence type="ECO:0000256" key="1">
    <source>
        <dbReference type="SAM" id="SignalP"/>
    </source>
</evidence>
<reference evidence="3" key="1">
    <citation type="journal article" date="2019" name="Int. J. Syst. Evol. Microbiol.">
        <title>The Global Catalogue of Microorganisms (GCM) 10K type strain sequencing project: providing services to taxonomists for standard genome sequencing and annotation.</title>
        <authorList>
            <consortium name="The Broad Institute Genomics Platform"/>
            <consortium name="The Broad Institute Genome Sequencing Center for Infectious Disease"/>
            <person name="Wu L."/>
            <person name="Ma J."/>
        </authorList>
    </citation>
    <scope>NUCLEOTIDE SEQUENCE [LARGE SCALE GENOMIC DNA]</scope>
    <source>
        <strain evidence="3">CGMCC 1.15180</strain>
    </source>
</reference>